<gene>
    <name evidence="6" type="ORF">DVR12_03755</name>
</gene>
<keyword evidence="3" id="KW-0812">Transmembrane</keyword>
<evidence type="ECO:0000256" key="2">
    <source>
        <dbReference type="ARBA" id="ARBA00022452"/>
    </source>
</evidence>
<keyword evidence="4" id="KW-0472">Membrane</keyword>
<evidence type="ECO:0000313" key="6">
    <source>
        <dbReference type="EMBL" id="RFS26911.1"/>
    </source>
</evidence>
<dbReference type="InterPro" id="IPR051906">
    <property type="entry name" value="TolC-like"/>
</dbReference>
<name>A0A3E1YHQ7_9BACT</name>
<proteinExistence type="predicted"/>
<comment type="caution">
    <text evidence="6">The sequence shown here is derived from an EMBL/GenBank/DDBJ whole genome shotgun (WGS) entry which is preliminary data.</text>
</comment>
<protein>
    <submittedName>
        <fullName evidence="6">TolC family protein</fullName>
    </submittedName>
</protein>
<organism evidence="6 7">
    <name type="scientific">Chitinophaga silvatica</name>
    <dbReference type="NCBI Taxonomy" id="2282649"/>
    <lineage>
        <taxon>Bacteria</taxon>
        <taxon>Pseudomonadati</taxon>
        <taxon>Bacteroidota</taxon>
        <taxon>Chitinophagia</taxon>
        <taxon>Chitinophagales</taxon>
        <taxon>Chitinophagaceae</taxon>
        <taxon>Chitinophaga</taxon>
    </lineage>
</organism>
<keyword evidence="2" id="KW-1134">Transmembrane beta strand</keyword>
<accession>A0A3E1YHQ7</accession>
<sequence>MQKWGNKHIAFSFPKSLRIVDLPLNGKLTGYTFKTPIFCLLLLFLVQNLSAQNNTLDFYVSKALSNSPLIKDYNNQIRTIGIDSEMIRASYKPQVNGTSNNYYAPVIKGWGYDNAITNGANISALVGVSKAIVSQKNLQTQFEALRLTAQGIKNTSQISEQDIRRTVTAQYILTYGDWQQLTFIQEVYDLLQKEDIILKKLAQGNIYKQTDYLTFLVTLQQQKLALKQADIQYHSDYATLAYLCGINDTSTIGLQEPILPVYQFPEAENSIFFKQYVIDSLKNINSRQVIDFSYRPKVNVFGDGGYNSSLAYTPYKNFGASIGISMTLPIYDGKQRKMKYSKIDIAEQTRKSYSSFFNHQYKQQLDLLSAQLTSTEDLIIEINNQIKYSEGLVRAHLQLLTTGEVRIADLVIALNNYMTAKNLLAQNRTNRWQIINQINYWSR</sequence>
<dbReference type="EMBL" id="QPMM01000001">
    <property type="protein sequence ID" value="RFS26911.1"/>
    <property type="molecule type" value="Genomic_DNA"/>
</dbReference>
<evidence type="ECO:0000256" key="5">
    <source>
        <dbReference type="ARBA" id="ARBA00023237"/>
    </source>
</evidence>
<evidence type="ECO:0000313" key="7">
    <source>
        <dbReference type="Proteomes" id="UP000260644"/>
    </source>
</evidence>
<evidence type="ECO:0000256" key="1">
    <source>
        <dbReference type="ARBA" id="ARBA00004442"/>
    </source>
</evidence>
<dbReference type="GO" id="GO:0015562">
    <property type="term" value="F:efflux transmembrane transporter activity"/>
    <property type="evidence" value="ECO:0007669"/>
    <property type="project" value="InterPro"/>
</dbReference>
<keyword evidence="5" id="KW-0998">Cell outer membrane</keyword>
<keyword evidence="7" id="KW-1185">Reference proteome</keyword>
<dbReference type="Gene3D" id="1.20.1600.10">
    <property type="entry name" value="Outer membrane efflux proteins (OEP)"/>
    <property type="match status" value="1"/>
</dbReference>
<dbReference type="AlphaFoldDB" id="A0A3E1YHQ7"/>
<dbReference type="Proteomes" id="UP000260644">
    <property type="component" value="Unassembled WGS sequence"/>
</dbReference>
<reference evidence="6 7" key="1">
    <citation type="submission" date="2018-07" db="EMBL/GenBank/DDBJ databases">
        <title>Chitinophaga K2CV101002-2 sp. nov., isolated from a monsoon evergreen broad-leaved forest soil.</title>
        <authorList>
            <person name="Lv Y."/>
        </authorList>
    </citation>
    <scope>NUCLEOTIDE SEQUENCE [LARGE SCALE GENOMIC DNA]</scope>
    <source>
        <strain evidence="6 7">GDMCC 1.1288</strain>
    </source>
</reference>
<dbReference type="PANTHER" id="PTHR30026">
    <property type="entry name" value="OUTER MEMBRANE PROTEIN TOLC"/>
    <property type="match status" value="1"/>
</dbReference>
<dbReference type="PANTHER" id="PTHR30026:SF20">
    <property type="entry name" value="OUTER MEMBRANE PROTEIN TOLC"/>
    <property type="match status" value="1"/>
</dbReference>
<dbReference type="GO" id="GO:0009279">
    <property type="term" value="C:cell outer membrane"/>
    <property type="evidence" value="ECO:0007669"/>
    <property type="project" value="UniProtKB-SubCell"/>
</dbReference>
<dbReference type="SUPFAM" id="SSF56954">
    <property type="entry name" value="Outer membrane efflux proteins (OEP)"/>
    <property type="match status" value="1"/>
</dbReference>
<evidence type="ECO:0000256" key="3">
    <source>
        <dbReference type="ARBA" id="ARBA00022692"/>
    </source>
</evidence>
<comment type="subcellular location">
    <subcellularLocation>
        <location evidence="1">Cell outer membrane</location>
    </subcellularLocation>
</comment>
<evidence type="ECO:0000256" key="4">
    <source>
        <dbReference type="ARBA" id="ARBA00023136"/>
    </source>
</evidence>
<dbReference type="GO" id="GO:0015288">
    <property type="term" value="F:porin activity"/>
    <property type="evidence" value="ECO:0007669"/>
    <property type="project" value="TreeGrafter"/>
</dbReference>
<dbReference type="GO" id="GO:1990281">
    <property type="term" value="C:efflux pump complex"/>
    <property type="evidence" value="ECO:0007669"/>
    <property type="project" value="TreeGrafter"/>
</dbReference>